<dbReference type="GO" id="GO:0006046">
    <property type="term" value="P:N-acetylglucosamine catabolic process"/>
    <property type="evidence" value="ECO:0007669"/>
    <property type="project" value="TreeGrafter"/>
</dbReference>
<organism evidence="8 9">
    <name type="scientific">Entomoplasma freundtii</name>
    <dbReference type="NCBI Taxonomy" id="74700"/>
    <lineage>
        <taxon>Bacteria</taxon>
        <taxon>Bacillati</taxon>
        <taxon>Mycoplasmatota</taxon>
        <taxon>Mollicutes</taxon>
        <taxon>Entomoplasmatales</taxon>
        <taxon>Entomoplasmataceae</taxon>
        <taxon>Entomoplasma</taxon>
    </lineage>
</organism>
<evidence type="ECO:0000256" key="2">
    <source>
        <dbReference type="ARBA" id="ARBA00022723"/>
    </source>
</evidence>
<evidence type="ECO:0000256" key="1">
    <source>
        <dbReference type="ARBA" id="ARBA00010716"/>
    </source>
</evidence>
<protein>
    <submittedName>
        <fullName evidence="8">N-acetylglucosamine-6-phosphate deacetylase</fullName>
    </submittedName>
</protein>
<dbReference type="PANTHER" id="PTHR11113">
    <property type="entry name" value="N-ACETYLGLUCOSAMINE-6-PHOSPHATE DEACETYLASE"/>
    <property type="match status" value="1"/>
</dbReference>
<feature type="binding site" evidence="7">
    <location>
        <position position="194"/>
    </location>
    <ligand>
        <name>Zn(2+)</name>
        <dbReference type="ChEBI" id="CHEBI:29105"/>
    </ligand>
</feature>
<evidence type="ECO:0000313" key="9">
    <source>
        <dbReference type="Proteomes" id="UP000232222"/>
    </source>
</evidence>
<keyword evidence="4 5" id="KW-0119">Carbohydrate metabolism</keyword>
<comment type="similarity">
    <text evidence="1 5">Belongs to the metallo-dependent hydrolases superfamily. NagA family.</text>
</comment>
<dbReference type="Proteomes" id="UP000232222">
    <property type="component" value="Chromosome"/>
</dbReference>
<dbReference type="InterPro" id="IPR006680">
    <property type="entry name" value="Amidohydro-rel"/>
</dbReference>
<dbReference type="RefSeq" id="WP_100609284.1">
    <property type="nucleotide sequence ID" value="NZ_CP024962.1"/>
</dbReference>
<sequence>MLLKNGKIVLENEIIEGYLEIENKRIKAIKAGDTSKLGIDLKGNWILPGFIDVHVHGGYGVDFETGDQSRFQIFAENVGQEGITKYLQASVTNSLEANDHYYSEFGNFMTNQELTNNLTQAKCLGAHLEGPFIDPSRKGAHEEKLLKKPDIALLKRWNDLANHKIKMVTYAADFQDGSFTQYLVNENIIPSIGHTNMTAKDFERDWALGAKHITHLFNGMSGVDQHRPGLAVAGLIHDDVLVEVIADGIHLQPEILRLIYKMKGPQKIAIITDAMNAKGLPDGDYLLGQLPVVKTGMKVALKSSGSLAGAGATFDHNVRTFYNTIKMPMTDLVKMTSLNVAKELKIDDQTGSIAENKLADLVIMDPNLEVQMTVAEGGVIYEKLESNAKNVYMNQAISNG</sequence>
<evidence type="ECO:0000256" key="3">
    <source>
        <dbReference type="ARBA" id="ARBA00022801"/>
    </source>
</evidence>
<dbReference type="PIRSF" id="PIRSF038994">
    <property type="entry name" value="NagA"/>
    <property type="match status" value="1"/>
</dbReference>
<dbReference type="AlphaFoldDB" id="A0A2K8NUN3"/>
<dbReference type="SUPFAM" id="SSF51556">
    <property type="entry name" value="Metallo-dependent hydrolases"/>
    <property type="match status" value="1"/>
</dbReference>
<evidence type="ECO:0000256" key="4">
    <source>
        <dbReference type="ARBA" id="ARBA00023277"/>
    </source>
</evidence>
<dbReference type="PANTHER" id="PTHR11113:SF14">
    <property type="entry name" value="N-ACETYLGLUCOSAMINE-6-PHOSPHATE DEACETYLASE"/>
    <property type="match status" value="1"/>
</dbReference>
<dbReference type="GO" id="GO:0046872">
    <property type="term" value="F:metal ion binding"/>
    <property type="evidence" value="ECO:0007669"/>
    <property type="project" value="UniProtKB-KW"/>
</dbReference>
<dbReference type="EMBL" id="CP024962">
    <property type="protein sequence ID" value="ATZ16333.1"/>
    <property type="molecule type" value="Genomic_DNA"/>
</dbReference>
<dbReference type="GO" id="GO:0008448">
    <property type="term" value="F:N-acetylglucosamine-6-phosphate deacetylase activity"/>
    <property type="evidence" value="ECO:0007669"/>
    <property type="project" value="InterPro"/>
</dbReference>
<dbReference type="InterPro" id="IPR032466">
    <property type="entry name" value="Metal_Hydrolase"/>
</dbReference>
<dbReference type="InterPro" id="IPR011059">
    <property type="entry name" value="Metal-dep_hydrolase_composite"/>
</dbReference>
<evidence type="ECO:0000256" key="5">
    <source>
        <dbReference type="PIRNR" id="PIRNR038994"/>
    </source>
</evidence>
<comment type="cofactor">
    <cofactor evidence="7">
        <name>a divalent metal cation</name>
        <dbReference type="ChEBI" id="CHEBI:60240"/>
    </cofactor>
    <text evidence="7">Binds 1 divalent metal cation per subunit.</text>
</comment>
<dbReference type="OrthoDB" id="9776488at2"/>
<dbReference type="InterPro" id="IPR003764">
    <property type="entry name" value="GlcNAc_6-P_deAcase"/>
</dbReference>
<feature type="binding site" evidence="7">
    <location>
        <position position="215"/>
    </location>
    <ligand>
        <name>Zn(2+)</name>
        <dbReference type="ChEBI" id="CHEBI:29105"/>
    </ligand>
</feature>
<evidence type="ECO:0000256" key="6">
    <source>
        <dbReference type="PIRSR" id="PIRSR038994-1"/>
    </source>
</evidence>
<feature type="active site" description="Proton donor/acceptor" evidence="6">
    <location>
        <position position="273"/>
    </location>
</feature>
<dbReference type="CDD" id="cd00854">
    <property type="entry name" value="NagA"/>
    <property type="match status" value="1"/>
</dbReference>
<dbReference type="Pfam" id="PF01979">
    <property type="entry name" value="Amidohydro_1"/>
    <property type="match status" value="1"/>
</dbReference>
<keyword evidence="3 5" id="KW-0378">Hydrolase</keyword>
<name>A0A2K8NUN3_9MOLU</name>
<proteinExistence type="inferred from homology"/>
<dbReference type="Gene3D" id="3.20.20.140">
    <property type="entry name" value="Metal-dependent hydrolases"/>
    <property type="match status" value="1"/>
</dbReference>
<dbReference type="Gene3D" id="2.30.40.10">
    <property type="entry name" value="Urease, subunit C, domain 1"/>
    <property type="match status" value="1"/>
</dbReference>
<evidence type="ECO:0000256" key="7">
    <source>
        <dbReference type="PIRSR" id="PIRSR038994-3"/>
    </source>
</evidence>
<dbReference type="KEGG" id="efr:EFREU_v1c03070"/>
<feature type="binding site" evidence="7">
    <location>
        <position position="129"/>
    </location>
    <ligand>
        <name>Zn(2+)</name>
        <dbReference type="ChEBI" id="CHEBI:29105"/>
    </ligand>
</feature>
<keyword evidence="2 7" id="KW-0479">Metal-binding</keyword>
<gene>
    <name evidence="8" type="primary">nagA</name>
    <name evidence="8" type="ORF">EFREU_v1c03070</name>
</gene>
<reference evidence="8 9" key="1">
    <citation type="submission" date="2017-11" db="EMBL/GenBank/DDBJ databases">
        <title>Genome sequence of Entomoplasma freundtii BARC 318 (ATCC 51999).</title>
        <authorList>
            <person name="Lo W.-S."/>
            <person name="Gasparich G.E."/>
            <person name="Kuo C.-H."/>
        </authorList>
    </citation>
    <scope>NUCLEOTIDE SEQUENCE [LARGE SCALE GENOMIC DNA]</scope>
    <source>
        <strain evidence="8 9">BARC 318</strain>
    </source>
</reference>
<evidence type="ECO:0000313" key="8">
    <source>
        <dbReference type="EMBL" id="ATZ16333.1"/>
    </source>
</evidence>
<dbReference type="SUPFAM" id="SSF51338">
    <property type="entry name" value="Composite domain of metallo-dependent hydrolases"/>
    <property type="match status" value="1"/>
</dbReference>
<keyword evidence="9" id="KW-1185">Reference proteome</keyword>
<accession>A0A2K8NUN3</accession>
<dbReference type="NCBIfam" id="TIGR00221">
    <property type="entry name" value="nagA"/>
    <property type="match status" value="1"/>
</dbReference>